<evidence type="ECO:0000313" key="3">
    <source>
        <dbReference type="EMBL" id="VFR86320.1"/>
    </source>
</evidence>
<dbReference type="Pfam" id="PF01381">
    <property type="entry name" value="HTH_3"/>
    <property type="match status" value="1"/>
</dbReference>
<protein>
    <submittedName>
        <fullName evidence="2">DNA-binding protein, putative</fullName>
    </submittedName>
</protein>
<dbReference type="PROSITE" id="PS50943">
    <property type="entry name" value="HTH_CROC1"/>
    <property type="match status" value="1"/>
</dbReference>
<accession>A0A484U3F6</accession>
<reference evidence="2" key="1">
    <citation type="submission" date="2019-03" db="EMBL/GenBank/DDBJ databases">
        <authorList>
            <person name="Danneels B."/>
        </authorList>
    </citation>
    <scope>NUCLEOTIDE SEQUENCE</scope>
</reference>
<dbReference type="SMART" id="SM00530">
    <property type="entry name" value="HTH_XRE"/>
    <property type="match status" value="1"/>
</dbReference>
<dbReference type="AlphaFoldDB" id="A0A484U3F6"/>
<dbReference type="InterPro" id="IPR010982">
    <property type="entry name" value="Lambda_DNA-bd_dom_sf"/>
</dbReference>
<name>A0A484U3F6_9ZZZZ</name>
<feature type="domain" description="HTH cro/C1-type" evidence="1">
    <location>
        <begin position="49"/>
        <end position="107"/>
    </location>
</feature>
<dbReference type="EMBL" id="CAADIN010000014">
    <property type="protein sequence ID" value="VFR86320.1"/>
    <property type="molecule type" value="Genomic_DNA"/>
</dbReference>
<dbReference type="EMBL" id="CAADIM010000018">
    <property type="protein sequence ID" value="VFR81273.1"/>
    <property type="molecule type" value="Genomic_DNA"/>
</dbReference>
<evidence type="ECO:0000313" key="2">
    <source>
        <dbReference type="EMBL" id="VFR81273.1"/>
    </source>
</evidence>
<evidence type="ECO:0000259" key="1">
    <source>
        <dbReference type="PROSITE" id="PS50943"/>
    </source>
</evidence>
<dbReference type="SUPFAM" id="SSF47413">
    <property type="entry name" value="lambda repressor-like DNA-binding domains"/>
    <property type="match status" value="1"/>
</dbReference>
<gene>
    <name evidence="2" type="ORF">ISE1_2731</name>
    <name evidence="3" type="ORF">ISE2_4482</name>
</gene>
<sequence>MGKKLETEDRYQPVVFDPKAVAAKKRKADPVFRAAYDALEDEFAALAALLAARKAAGLTQADVAARMGVTQPVLARIESSLGSRKHSPSLETLRRYADACGKKLVIQMV</sequence>
<proteinExistence type="predicted"/>
<organism evidence="2">
    <name type="scientific">plant metagenome</name>
    <dbReference type="NCBI Taxonomy" id="1297885"/>
    <lineage>
        <taxon>unclassified sequences</taxon>
        <taxon>metagenomes</taxon>
        <taxon>organismal metagenomes</taxon>
    </lineage>
</organism>
<keyword evidence="2" id="KW-0238">DNA-binding</keyword>
<dbReference type="GO" id="GO:0003677">
    <property type="term" value="F:DNA binding"/>
    <property type="evidence" value="ECO:0007669"/>
    <property type="project" value="UniProtKB-KW"/>
</dbReference>
<dbReference type="InterPro" id="IPR001387">
    <property type="entry name" value="Cro/C1-type_HTH"/>
</dbReference>
<dbReference type="Gene3D" id="1.10.260.40">
    <property type="entry name" value="lambda repressor-like DNA-binding domains"/>
    <property type="match status" value="1"/>
</dbReference>
<dbReference type="CDD" id="cd00093">
    <property type="entry name" value="HTH_XRE"/>
    <property type="match status" value="1"/>
</dbReference>